<gene>
    <name evidence="1" type="ORF">BT93_L1847</name>
</gene>
<comment type="caution">
    <text evidence="1">The sequence shown here is derived from an EMBL/GenBank/DDBJ whole genome shotgun (WGS) entry which is preliminary data.</text>
</comment>
<organism evidence="1 2">
    <name type="scientific">Corymbia citriodora subsp. variegata</name>
    <dbReference type="NCBI Taxonomy" id="360336"/>
    <lineage>
        <taxon>Eukaryota</taxon>
        <taxon>Viridiplantae</taxon>
        <taxon>Streptophyta</taxon>
        <taxon>Embryophyta</taxon>
        <taxon>Tracheophyta</taxon>
        <taxon>Spermatophyta</taxon>
        <taxon>Magnoliopsida</taxon>
        <taxon>eudicotyledons</taxon>
        <taxon>Gunneridae</taxon>
        <taxon>Pentapetalae</taxon>
        <taxon>rosids</taxon>
        <taxon>malvids</taxon>
        <taxon>Myrtales</taxon>
        <taxon>Myrtaceae</taxon>
        <taxon>Myrtoideae</taxon>
        <taxon>Eucalypteae</taxon>
        <taxon>Corymbia</taxon>
    </lineage>
</organism>
<sequence length="111" mass="12785">MGFPKLFIEGRARSIVELHMNVQKELVGVNQKLHIAITRITNTCGHLDILATSIAEQFKNILTSKRIQMHIDKKEIARVEWITEDRVLQTIQSKIDYCSCECEPPNEHVTK</sequence>
<evidence type="ECO:0000313" key="2">
    <source>
        <dbReference type="Proteomes" id="UP000806378"/>
    </source>
</evidence>
<evidence type="ECO:0000313" key="1">
    <source>
        <dbReference type="EMBL" id="KAF7848560.1"/>
    </source>
</evidence>
<protein>
    <submittedName>
        <fullName evidence="1">Uncharacterized protein</fullName>
    </submittedName>
</protein>
<dbReference type="EMBL" id="MU090069">
    <property type="protein sequence ID" value="KAF7848560.1"/>
    <property type="molecule type" value="Genomic_DNA"/>
</dbReference>
<proteinExistence type="predicted"/>
<accession>A0A8T0CLG0</accession>
<dbReference type="Gramene" id="rna-gnl|WGS:JABURB|Cocit.L1847.1">
    <property type="protein sequence ID" value="cds-KAF7848560.1"/>
    <property type="gene ID" value="gene-BT93_L1847"/>
</dbReference>
<reference evidence="1" key="1">
    <citation type="submission" date="2020-05" db="EMBL/GenBank/DDBJ databases">
        <title>WGS assembly of Corymbia citriodora subspecies variegata.</title>
        <authorList>
            <person name="Barry K."/>
            <person name="Hundley H."/>
            <person name="Shu S."/>
            <person name="Jenkins J."/>
            <person name="Grimwood J."/>
            <person name="Baten A."/>
        </authorList>
    </citation>
    <scope>NUCLEOTIDE SEQUENCE</scope>
    <source>
        <strain evidence="1">CV2-018</strain>
    </source>
</reference>
<dbReference type="AlphaFoldDB" id="A0A8T0CLG0"/>
<dbReference type="Proteomes" id="UP000806378">
    <property type="component" value="Unassembled WGS sequence"/>
</dbReference>
<name>A0A8T0CLG0_CORYI</name>
<keyword evidence="2" id="KW-1185">Reference proteome</keyword>